<name>A0A9Q6PT77_PISSA</name>
<dbReference type="Proteomes" id="UP000422232">
    <property type="component" value="Chromosome"/>
</dbReference>
<feature type="compositionally biased region" description="Polar residues" evidence="2">
    <location>
        <begin position="682"/>
        <end position="694"/>
    </location>
</feature>
<dbReference type="RefSeq" id="WP_052104686.1">
    <property type="nucleotide sequence ID" value="NZ_CP038893.1"/>
</dbReference>
<keyword evidence="4" id="KW-1185">Reference proteome</keyword>
<reference evidence="3 4" key="1">
    <citation type="submission" date="2019-04" db="EMBL/GenBank/DDBJ databases">
        <title>Complete genome sequencing of Piscirickettsia salmonis strain Psal-009.</title>
        <authorList>
            <person name="Schober I."/>
            <person name="Bunk B."/>
            <person name="Sproer C."/>
            <person name="Carril G.P."/>
            <person name="Riedel T."/>
            <person name="Flores-Herrera P.A."/>
            <person name="Nourdin-Galindo G."/>
            <person name="Marshall S.H."/>
            <person name="Overmann J."/>
        </authorList>
    </citation>
    <scope>NUCLEOTIDE SEQUENCE [LARGE SCALE GENOMIC DNA]</scope>
    <source>
        <strain evidence="3 4">Psal-009</strain>
    </source>
</reference>
<accession>A0A9Q6PT77</accession>
<feature type="coiled-coil region" evidence="1">
    <location>
        <begin position="623"/>
        <end position="657"/>
    </location>
</feature>
<feature type="coiled-coil region" evidence="1">
    <location>
        <begin position="390"/>
        <end position="417"/>
    </location>
</feature>
<feature type="region of interest" description="Disordered" evidence="2">
    <location>
        <begin position="679"/>
        <end position="699"/>
    </location>
</feature>
<dbReference type="EMBL" id="CP038908">
    <property type="protein sequence ID" value="QGO06492.1"/>
    <property type="molecule type" value="Genomic_DNA"/>
</dbReference>
<evidence type="ECO:0000256" key="1">
    <source>
        <dbReference type="SAM" id="Coils"/>
    </source>
</evidence>
<evidence type="ECO:0000313" key="3">
    <source>
        <dbReference type="EMBL" id="QGO06492.1"/>
    </source>
</evidence>
<dbReference type="AlphaFoldDB" id="A0A9Q6PT77"/>
<gene>
    <name evidence="3" type="ORF">Psal009_02407</name>
</gene>
<evidence type="ECO:0000313" key="4">
    <source>
        <dbReference type="Proteomes" id="UP000422232"/>
    </source>
</evidence>
<organism evidence="3 4">
    <name type="scientific">Piscirickettsia salmonis</name>
    <dbReference type="NCBI Taxonomy" id="1238"/>
    <lineage>
        <taxon>Bacteria</taxon>
        <taxon>Pseudomonadati</taxon>
        <taxon>Pseudomonadota</taxon>
        <taxon>Gammaproteobacteria</taxon>
        <taxon>Thiotrichales</taxon>
        <taxon>Piscirickettsiaceae</taxon>
        <taxon>Piscirickettsia</taxon>
    </lineage>
</organism>
<keyword evidence="1" id="KW-0175">Coiled coil</keyword>
<proteinExistence type="predicted"/>
<protein>
    <submittedName>
        <fullName evidence="3">Uncharacterized protein</fullName>
    </submittedName>
</protein>
<sequence length="918" mass="102106">MPLLEADNVETVVKVGATAAKIAYEAITDQNEQNTIEKVMSLYSKYLKGVSSGNSPQVNLPAPFESKGSPKASYYMSQSLKVDSLKIKVRSDGSYEYRDKLVRAATELNQYFELRLQGVLIFKSKSSDALSTTLNYVHYLLINCMQDFTGKPEEVNALAGLKEFLGEFSKMPKAKRRQDFVAGALVYLDAAEKHLMQLSHNLSAQQRFELMHGHAKGAAENSLKLACMLMTHVDKHSAIRTADPADLANGIIRRQHSSLSAMRVASSMVMGDNPYNARFKSVAAMFQSTDMQLVPGMNDDEGTRSKRADGFARMRWCLKPYQTSDLVVNPKSVKLNIVAIDSAEKTERLQSIDALLDLAGMYSQFASLSRTVALHAGMRGSLMIYNEKLYEKLYATLAKLSRKINEKAKEAESQLQAIRSYKGRQCAYKELDIYKALDDFDQSRSALGYEYQSVTRSSTENYNALVTEDRDIKQKLNENIEVLRAQYSLELPEYITTQLGKVRSLNKLLDLQFNSSASEVKLTGSDKSQLIALVKKCFGHLMDQLTGEFSLASLAEIEGFKKASSDLNTIVKKKLGKKGEKFCKKFLTSVQGTLGVFAAYEASVEAQVDDSIASKSEELAPGGDELQFSESEAQDELKRLREELESLKSALNVVAEKNTQRQGTSEGLSENVVAVELKEGQGQVTASHGKSQRLTPEEKRQLYLNGGSAKGSEKSYDKDNSLSLKRYKKIKQECGSGVGANIVFILRDGKRRFTAWNERSLANRIIDGYLDKGQAYMKSSRVSICQDIIKSEIRILGIEEDYPKLVGAVEAWIKNTHDMSTAYKFSRCDFVRAAQLIDGLLTSRVCNKCDGRWLTIPEAVEEGVSDDVLHQVLLKLDGKTELRPENADDYDAYLFTALQGGGKINSGVRFDHVVSEAL</sequence>
<evidence type="ECO:0000256" key="2">
    <source>
        <dbReference type="SAM" id="MobiDB-lite"/>
    </source>
</evidence>